<dbReference type="InterPro" id="IPR035909">
    <property type="entry name" value="CheB_C"/>
</dbReference>
<evidence type="ECO:0000256" key="2">
    <source>
        <dbReference type="ARBA" id="ARBA00012438"/>
    </source>
</evidence>
<dbReference type="EMBL" id="JASJOU010000001">
    <property type="protein sequence ID" value="MDJ1499409.1"/>
    <property type="molecule type" value="Genomic_DNA"/>
</dbReference>
<dbReference type="GO" id="GO:0008984">
    <property type="term" value="F:protein-glutamate methylesterase activity"/>
    <property type="evidence" value="ECO:0007669"/>
    <property type="project" value="InterPro"/>
</dbReference>
<dbReference type="AlphaFoldDB" id="A0AAE3QWL4"/>
<dbReference type="GO" id="GO:0006935">
    <property type="term" value="P:chemotaxis"/>
    <property type="evidence" value="ECO:0007669"/>
    <property type="project" value="UniProtKB-UniRule"/>
</dbReference>
<feature type="coiled-coil region" evidence="4">
    <location>
        <begin position="743"/>
        <end position="823"/>
    </location>
</feature>
<protein>
    <recommendedName>
        <fullName evidence="2">histidine kinase</fullName>
        <ecNumber evidence="2">2.7.13.3</ecNumber>
    </recommendedName>
</protein>
<dbReference type="CDD" id="cd16434">
    <property type="entry name" value="CheB-CheR_fusion"/>
    <property type="match status" value="1"/>
</dbReference>
<dbReference type="PANTHER" id="PTHR24422:SF27">
    <property type="entry name" value="PROTEIN-GLUTAMATE O-METHYLTRANSFERASE"/>
    <property type="match status" value="1"/>
</dbReference>
<dbReference type="InterPro" id="IPR036097">
    <property type="entry name" value="HisK_dim/P_sf"/>
</dbReference>
<dbReference type="GO" id="GO:0005737">
    <property type="term" value="C:cytoplasm"/>
    <property type="evidence" value="ECO:0007669"/>
    <property type="project" value="InterPro"/>
</dbReference>
<dbReference type="Gene3D" id="1.10.287.130">
    <property type="match status" value="1"/>
</dbReference>
<keyword evidence="10" id="KW-1185">Reference proteome</keyword>
<dbReference type="SUPFAM" id="SSF55785">
    <property type="entry name" value="PYP-like sensor domain (PAS domain)"/>
    <property type="match status" value="1"/>
</dbReference>
<dbReference type="Gene3D" id="3.40.50.180">
    <property type="entry name" value="Methylesterase CheB, C-terminal domain"/>
    <property type="match status" value="1"/>
</dbReference>
<dbReference type="Pfam" id="PF03705">
    <property type="entry name" value="CheR_N"/>
    <property type="match status" value="1"/>
</dbReference>
<dbReference type="EC" id="2.7.13.3" evidence="2"/>
<accession>A0AAE3QWL4</accession>
<dbReference type="PROSITE" id="PS50122">
    <property type="entry name" value="CHEB"/>
    <property type="match status" value="1"/>
</dbReference>
<dbReference type="InterPro" id="IPR029063">
    <property type="entry name" value="SAM-dependent_MTases_sf"/>
</dbReference>
<dbReference type="InterPro" id="IPR005467">
    <property type="entry name" value="His_kinase_dom"/>
</dbReference>
<dbReference type="SUPFAM" id="SSF52738">
    <property type="entry name" value="Methylesterase CheB, C-terminal domain"/>
    <property type="match status" value="1"/>
</dbReference>
<feature type="active site" evidence="3">
    <location>
        <position position="135"/>
    </location>
</feature>
<keyword evidence="4" id="KW-0175">Coiled coil</keyword>
<proteinExistence type="predicted"/>
<dbReference type="InterPro" id="IPR022642">
    <property type="entry name" value="CheR_C"/>
</dbReference>
<dbReference type="SUPFAM" id="SSF47757">
    <property type="entry name" value="Chemotaxis receptor methyltransferase CheR, N-terminal domain"/>
    <property type="match status" value="1"/>
</dbReference>
<dbReference type="Gene3D" id="3.30.565.10">
    <property type="entry name" value="Histidine kinase-like ATPase, C-terminal domain"/>
    <property type="match status" value="1"/>
</dbReference>
<dbReference type="InterPro" id="IPR022641">
    <property type="entry name" value="CheR_N"/>
</dbReference>
<gene>
    <name evidence="9" type="ORF">QNI22_02060</name>
</gene>
<dbReference type="Pfam" id="PF02518">
    <property type="entry name" value="HATPase_c"/>
    <property type="match status" value="1"/>
</dbReference>
<dbReference type="PROSITE" id="PS50109">
    <property type="entry name" value="HIS_KIN"/>
    <property type="match status" value="1"/>
</dbReference>
<dbReference type="InterPro" id="IPR003661">
    <property type="entry name" value="HisK_dim/P_dom"/>
</dbReference>
<evidence type="ECO:0000256" key="3">
    <source>
        <dbReference type="PROSITE-ProRule" id="PRU00050"/>
    </source>
</evidence>
<dbReference type="InterPro" id="IPR000673">
    <property type="entry name" value="Sig_transdc_resp-reg_Me-estase"/>
</dbReference>
<name>A0AAE3QWL4_9BACT</name>
<dbReference type="PANTHER" id="PTHR24422">
    <property type="entry name" value="CHEMOTAXIS PROTEIN METHYLTRANSFERASE"/>
    <property type="match status" value="1"/>
</dbReference>
<dbReference type="Pfam" id="PF01739">
    <property type="entry name" value="CheR"/>
    <property type="match status" value="1"/>
</dbReference>
<dbReference type="SUPFAM" id="SSF55874">
    <property type="entry name" value="ATPase domain of HSP90 chaperone/DNA topoisomerase II/histidine kinase"/>
    <property type="match status" value="1"/>
</dbReference>
<reference evidence="9" key="1">
    <citation type="submission" date="2023-05" db="EMBL/GenBank/DDBJ databases">
        <authorList>
            <person name="Zhang X."/>
        </authorList>
    </citation>
    <scope>NUCLEOTIDE SEQUENCE</scope>
    <source>
        <strain evidence="9">BD1B2-1</strain>
    </source>
</reference>
<feature type="domain" description="CheR-type methyltransferase" evidence="8">
    <location>
        <begin position="265"/>
        <end position="522"/>
    </location>
</feature>
<feature type="domain" description="CheB-type methylesterase" evidence="7">
    <location>
        <begin position="5"/>
        <end position="193"/>
    </location>
</feature>
<dbReference type="CDD" id="cd00082">
    <property type="entry name" value="HisKA"/>
    <property type="match status" value="1"/>
</dbReference>
<evidence type="ECO:0000259" key="7">
    <source>
        <dbReference type="PROSITE" id="PS50122"/>
    </source>
</evidence>
<feature type="active site" evidence="3">
    <location>
        <position position="43"/>
    </location>
</feature>
<evidence type="ECO:0000259" key="8">
    <source>
        <dbReference type="PROSITE" id="PS50123"/>
    </source>
</evidence>
<dbReference type="InterPro" id="IPR050903">
    <property type="entry name" value="Bact_Chemotaxis_MeTrfase"/>
</dbReference>
<feature type="domain" description="Histidine kinase" evidence="6">
    <location>
        <begin position="955"/>
        <end position="1166"/>
    </location>
</feature>
<keyword evidence="3" id="KW-0378">Hydrolase</keyword>
<dbReference type="InterPro" id="IPR000780">
    <property type="entry name" value="CheR_MeTrfase"/>
</dbReference>
<sequence>MPLFSLSGQYIIALGASAGGIEAIFDFFDHTLPDEVSYIIIQHLSADHQSHLAQLLAVHSKLSIYEVTTHMKVERNKIYVIPPQHYLTIRGGELFLISKQGHKYPHRTIDTFFEALAADQGNKAIGVILSGMGNDGSKGVIALKKAGGLVLVQDPVTAAYPDMPAHALATGIVDKVLATHAMPEAILRYIEQDKETNPVQTTNQDKEQLSSILPEVQPVHSIGANPDLIIEDDKTMTDIDSSLTEAALSTDIVSTITPDSSFILVSEEKLINEENTIVAILDLLKNQLPFDFSGYKRATIFRRIRKRMAHHHLAESDAYLAFLKVHPLELQVLAQEFLISVTSFFRDPDAFDILEKETIPSILTYNQSDTTHSQNEIKVWVAGCATGEEAYSIAMLIVEYLERHGQKQHVKIFATDLDKNALAVAARGVYPISIENQLIPSRLERFFVREEESYRVIPQLRHMLVFAHHDLGTHPPYCHMDLISCRNLLIYMNSVLQHKIFYQLHFGLKLGGYLFLGASESISTLKPYVQEVSRKWKIYQKTQQAPLRLSHFSLPVIPENLPENLAVSSIRESAFPKPQLGEAVAQVLLEESGQAAVCINEAMQVVQSFGPVEKYLLPKVLTFQLPELLPEPLAIAFGAGLHRINNMSQQPHAQVTLTGIVLSTEPFRSVRLKLQQIKDKRNMQSLLVLFSEEMPHSNPSPDRQQNKEAAFRESTLQPDREEHPSSQHAVEQFHHSQHTMEYIVHLEEELKNARERLLQAHEKLDLSRENMLSFNEELLSVNEELQSANEEQQSVNEEIQTINNEYQLKIRELTELNDDLNNYFRSNQNGQLFVDSDLRLKKFSPAAVQHINMRESDIGRPLGHITTNIRFETLLTDIQKVIASGQSIVREAESVTGNYYQVMTVPYIRLNDQKVDGAIITFYDISHLKKTQEELQVSNQSLLRINAELDTFVYAASHDLLAPLANIEGLILLLQDNKTTDKEKHSFYEMIEQALKRFRTLVKELAYIGNMESQIVQQQDLVNWAELFEDIRLSILDQLNATQATIKTDFQVAVITVSRKSVRSILYNLISNAVKYRSVNRKPEILIRTESLPGFQLLTVQDNGKGMDAEQLPQIFSLYHRIEQHIEGQGIGLYLVKKLIYAAGGKIEVESSLDKGTIFRLYFKSE</sequence>
<dbReference type="GO" id="GO:0008757">
    <property type="term" value="F:S-adenosylmethionine-dependent methyltransferase activity"/>
    <property type="evidence" value="ECO:0007669"/>
    <property type="project" value="InterPro"/>
</dbReference>
<dbReference type="PRINTS" id="PR00996">
    <property type="entry name" value="CHERMTFRASE"/>
</dbReference>
<dbReference type="Gene3D" id="3.30.450.20">
    <property type="entry name" value="PAS domain"/>
    <property type="match status" value="1"/>
</dbReference>
<evidence type="ECO:0000313" key="9">
    <source>
        <dbReference type="EMBL" id="MDJ1499409.1"/>
    </source>
</evidence>
<evidence type="ECO:0000259" key="6">
    <source>
        <dbReference type="PROSITE" id="PS50109"/>
    </source>
</evidence>
<dbReference type="SMART" id="SM00387">
    <property type="entry name" value="HATPase_c"/>
    <property type="match status" value="1"/>
</dbReference>
<evidence type="ECO:0000256" key="5">
    <source>
        <dbReference type="SAM" id="MobiDB-lite"/>
    </source>
</evidence>
<dbReference type="GO" id="GO:0000156">
    <property type="term" value="F:phosphorelay response regulator activity"/>
    <property type="evidence" value="ECO:0007669"/>
    <property type="project" value="InterPro"/>
</dbReference>
<evidence type="ECO:0000256" key="1">
    <source>
        <dbReference type="ARBA" id="ARBA00000085"/>
    </source>
</evidence>
<comment type="caution">
    <text evidence="9">The sequence shown here is derived from an EMBL/GenBank/DDBJ whole genome shotgun (WGS) entry which is preliminary data.</text>
</comment>
<feature type="active site" evidence="3">
    <location>
        <position position="17"/>
    </location>
</feature>
<dbReference type="SMART" id="SM00388">
    <property type="entry name" value="HisKA"/>
    <property type="match status" value="1"/>
</dbReference>
<organism evidence="9 10">
    <name type="scientific">Xanthocytophaga agilis</name>
    <dbReference type="NCBI Taxonomy" id="3048010"/>
    <lineage>
        <taxon>Bacteria</taxon>
        <taxon>Pseudomonadati</taxon>
        <taxon>Bacteroidota</taxon>
        <taxon>Cytophagia</taxon>
        <taxon>Cytophagales</taxon>
        <taxon>Rhodocytophagaceae</taxon>
        <taxon>Xanthocytophaga</taxon>
    </lineage>
</organism>
<dbReference type="Pfam" id="PF01339">
    <property type="entry name" value="CheB_methylest"/>
    <property type="match status" value="1"/>
</dbReference>
<feature type="region of interest" description="Disordered" evidence="5">
    <location>
        <begin position="693"/>
        <end position="733"/>
    </location>
</feature>
<dbReference type="Proteomes" id="UP001232063">
    <property type="component" value="Unassembled WGS sequence"/>
</dbReference>
<dbReference type="Pfam" id="PF13596">
    <property type="entry name" value="PAS_10"/>
    <property type="match status" value="1"/>
</dbReference>
<dbReference type="SUPFAM" id="SSF47384">
    <property type="entry name" value="Homodimeric domain of signal transducing histidine kinase"/>
    <property type="match status" value="1"/>
</dbReference>
<dbReference type="Gene3D" id="3.40.50.150">
    <property type="entry name" value="Vaccinia Virus protein VP39"/>
    <property type="match status" value="1"/>
</dbReference>
<dbReference type="InterPro" id="IPR003594">
    <property type="entry name" value="HATPase_dom"/>
</dbReference>
<evidence type="ECO:0000313" key="10">
    <source>
        <dbReference type="Proteomes" id="UP001232063"/>
    </source>
</evidence>
<dbReference type="InterPro" id="IPR036890">
    <property type="entry name" value="HATPase_C_sf"/>
</dbReference>
<evidence type="ECO:0000256" key="4">
    <source>
        <dbReference type="SAM" id="Coils"/>
    </source>
</evidence>
<dbReference type="GO" id="GO:0000155">
    <property type="term" value="F:phosphorelay sensor kinase activity"/>
    <property type="evidence" value="ECO:0007669"/>
    <property type="project" value="InterPro"/>
</dbReference>
<dbReference type="InterPro" id="IPR035965">
    <property type="entry name" value="PAS-like_dom_sf"/>
</dbReference>
<dbReference type="SUPFAM" id="SSF53335">
    <property type="entry name" value="S-adenosyl-L-methionine-dependent methyltransferases"/>
    <property type="match status" value="1"/>
</dbReference>
<dbReference type="PROSITE" id="PS50123">
    <property type="entry name" value="CHER"/>
    <property type="match status" value="1"/>
</dbReference>
<dbReference type="RefSeq" id="WP_314508929.1">
    <property type="nucleotide sequence ID" value="NZ_JASJOU010000001.1"/>
</dbReference>
<dbReference type="SMART" id="SM00138">
    <property type="entry name" value="MeTrc"/>
    <property type="match status" value="1"/>
</dbReference>
<comment type="catalytic activity">
    <reaction evidence="1">
        <text>ATP + protein L-histidine = ADP + protein N-phospho-L-histidine.</text>
        <dbReference type="EC" id="2.7.13.3"/>
    </reaction>
</comment>
<keyword evidence="3" id="KW-0145">Chemotaxis</keyword>